<dbReference type="Pfam" id="PF00535">
    <property type="entry name" value="Glycos_transf_2"/>
    <property type="match status" value="1"/>
</dbReference>
<gene>
    <name evidence="2" type="ORF">F3F25_12065</name>
    <name evidence="3" type="ORF">PO382_15050</name>
</gene>
<evidence type="ECO:0000313" key="4">
    <source>
        <dbReference type="Proteomes" id="UP000365824"/>
    </source>
</evidence>
<dbReference type="Gene3D" id="3.90.550.10">
    <property type="entry name" value="Spore Coat Polysaccharide Biosynthesis Protein SpsA, Chain A"/>
    <property type="match status" value="1"/>
</dbReference>
<dbReference type="InterPro" id="IPR001173">
    <property type="entry name" value="Glyco_trans_2-like"/>
</dbReference>
<evidence type="ECO:0000313" key="2">
    <source>
        <dbReference type="EMBL" id="KAA3928478.1"/>
    </source>
</evidence>
<dbReference type="SUPFAM" id="SSF53448">
    <property type="entry name" value="Nucleotide-diphospho-sugar transferases"/>
    <property type="match status" value="1"/>
</dbReference>
<keyword evidence="3" id="KW-0808">Transferase</keyword>
<protein>
    <submittedName>
        <fullName evidence="2">Glycosyltransferase</fullName>
        <ecNumber evidence="3">2.4.-.-</ecNumber>
    </submittedName>
</protein>
<evidence type="ECO:0000313" key="3">
    <source>
        <dbReference type="EMBL" id="MDC2743539.1"/>
    </source>
</evidence>
<comment type="caution">
    <text evidence="2">The sequence shown here is derived from an EMBL/GenBank/DDBJ whole genome shotgun (WGS) entry which is preliminary data.</text>
</comment>
<dbReference type="EMBL" id="VWLB01000018">
    <property type="protein sequence ID" value="KAA3928478.1"/>
    <property type="molecule type" value="Genomic_DNA"/>
</dbReference>
<dbReference type="CDD" id="cd00761">
    <property type="entry name" value="Glyco_tranf_GTA_type"/>
    <property type="match status" value="1"/>
</dbReference>
<dbReference type="InterPro" id="IPR029044">
    <property type="entry name" value="Nucleotide-diphossugar_trans"/>
</dbReference>
<name>A0A139KKR8_BACOV</name>
<sequence>MSVPFISIIVPVYNVAQFLSITLDSILNQQYTNYEIILINDGSTDESAEIAQRYASNDQRIVFIDKCNEGVATTRNKGLEVSRGNYIMFLDADDIIYPNTLDKIAAMLRTTNADLLRFEHQTIDEEGNELYPNYNIRRRKKYVGCELDAATFMNKILLNEYYMCLNIFKSSLIKSHHISFLPDCTYNEDTLFILKSLLYSKKNFYIPIKVYGYRKYSEAVTAKFSMKNYEDVKLVFTEIIQMSENITNNLRTSFKTVAESLAIHLYLEKSNMNVLDGDLDAIICQCTNRPVMVEWKCISLLGDKGFKLWRSLFLLKRILNRLM</sequence>
<dbReference type="EMBL" id="JAQNZF010000019">
    <property type="protein sequence ID" value="MDC2743539.1"/>
    <property type="molecule type" value="Genomic_DNA"/>
</dbReference>
<organism evidence="2 4">
    <name type="scientific">Bacteroides ovatus</name>
    <dbReference type="NCBI Taxonomy" id="28116"/>
    <lineage>
        <taxon>Bacteria</taxon>
        <taxon>Pseudomonadati</taxon>
        <taxon>Bacteroidota</taxon>
        <taxon>Bacteroidia</taxon>
        <taxon>Bacteroidales</taxon>
        <taxon>Bacteroidaceae</taxon>
        <taxon>Bacteroides</taxon>
    </lineage>
</organism>
<feature type="domain" description="Glycosyltransferase 2-like" evidence="1">
    <location>
        <begin position="7"/>
        <end position="140"/>
    </location>
</feature>
<dbReference type="EC" id="2.4.-.-" evidence="3"/>
<dbReference type="AlphaFoldDB" id="A0A139KKR8"/>
<dbReference type="GO" id="GO:0016758">
    <property type="term" value="F:hexosyltransferase activity"/>
    <property type="evidence" value="ECO:0007669"/>
    <property type="project" value="UniProtKB-ARBA"/>
</dbReference>
<proteinExistence type="predicted"/>
<dbReference type="Proteomes" id="UP001219389">
    <property type="component" value="Unassembled WGS sequence"/>
</dbReference>
<keyword evidence="3" id="KW-0328">Glycosyltransferase</keyword>
<dbReference type="PANTHER" id="PTHR22916">
    <property type="entry name" value="GLYCOSYLTRANSFERASE"/>
    <property type="match status" value="1"/>
</dbReference>
<dbReference type="RefSeq" id="WP_061448662.1">
    <property type="nucleotide sequence ID" value="NZ_CAXTIO010000022.1"/>
</dbReference>
<reference evidence="3" key="2">
    <citation type="submission" date="2022-10" db="EMBL/GenBank/DDBJ databases">
        <title>Human gut microbiome strain richness.</title>
        <authorList>
            <person name="Chen-Liaw A."/>
        </authorList>
    </citation>
    <scope>NUCLEOTIDE SEQUENCE</scope>
    <source>
        <strain evidence="3">BSD2780120875st1_E1_BSD2780120875_150330</strain>
    </source>
</reference>
<dbReference type="Proteomes" id="UP000365824">
    <property type="component" value="Unassembled WGS sequence"/>
</dbReference>
<reference evidence="2 4" key="1">
    <citation type="journal article" date="2019" name="Nat. Med.">
        <title>A library of human gut bacterial isolates paired with longitudinal multiomics data enables mechanistic microbiome research.</title>
        <authorList>
            <person name="Poyet M."/>
            <person name="Groussin M."/>
            <person name="Gibbons S.M."/>
            <person name="Avila-Pacheco J."/>
            <person name="Jiang X."/>
            <person name="Kearney S.M."/>
            <person name="Perrotta A.R."/>
            <person name="Berdy B."/>
            <person name="Zhao S."/>
            <person name="Lieberman T.D."/>
            <person name="Swanson P.K."/>
            <person name="Smith M."/>
            <person name="Roesemann S."/>
            <person name="Alexander J.E."/>
            <person name="Rich S.A."/>
            <person name="Livny J."/>
            <person name="Vlamakis H."/>
            <person name="Clish C."/>
            <person name="Bullock K."/>
            <person name="Deik A."/>
            <person name="Scott J."/>
            <person name="Pierce K.A."/>
            <person name="Xavier R.J."/>
            <person name="Alm E.J."/>
        </authorList>
    </citation>
    <scope>NUCLEOTIDE SEQUENCE [LARGE SCALE GENOMIC DNA]</scope>
    <source>
        <strain evidence="2 4">BIOML-A160</strain>
    </source>
</reference>
<dbReference type="PANTHER" id="PTHR22916:SF3">
    <property type="entry name" value="UDP-GLCNAC:BETAGAL BETA-1,3-N-ACETYLGLUCOSAMINYLTRANSFERASE-LIKE PROTEIN 1"/>
    <property type="match status" value="1"/>
</dbReference>
<accession>A0A139KKR8</accession>
<evidence type="ECO:0000259" key="1">
    <source>
        <dbReference type="Pfam" id="PF00535"/>
    </source>
</evidence>